<dbReference type="Gene3D" id="3.40.50.300">
    <property type="entry name" value="P-loop containing nucleotide triphosphate hydrolases"/>
    <property type="match status" value="1"/>
</dbReference>
<proteinExistence type="predicted"/>
<dbReference type="SUPFAM" id="SSF52540">
    <property type="entry name" value="P-loop containing nucleoside triphosphate hydrolases"/>
    <property type="match status" value="1"/>
</dbReference>
<gene>
    <name evidence="1" type="ORF">HK107_03895</name>
</gene>
<dbReference type="InterPro" id="IPR015223">
    <property type="entry name" value="MipZ"/>
</dbReference>
<dbReference type="PANTHER" id="PTHR13696:SF96">
    <property type="entry name" value="COBQ_COBB_MIND_PARA NUCLEOTIDE BINDING DOMAIN-CONTAINING PROTEIN"/>
    <property type="match status" value="1"/>
</dbReference>
<dbReference type="InterPro" id="IPR050678">
    <property type="entry name" value="DNA_Partitioning_ATPase"/>
</dbReference>
<dbReference type="RefSeq" id="WP_173196952.1">
    <property type="nucleotide sequence ID" value="NZ_JABFCX010000002.1"/>
</dbReference>
<name>A0A7Y3RLC2_9PROT</name>
<evidence type="ECO:0000313" key="2">
    <source>
        <dbReference type="Proteomes" id="UP000536835"/>
    </source>
</evidence>
<dbReference type="AlphaFoldDB" id="A0A7Y3RLC2"/>
<sequence length="296" mass="32544">MNRETDTHVILIGNEKGGSGKTTVAMHTVVALLRAGYSVGVLDIDVRQKSLARYLENRAQWGVAQGLTAEELPMPKFLPLQNSEHDSHEKRIQDDDDRLRRTLAAFADCDFLVIDSPGADTHLSRSAHCYADTIVTPLNDSFVDFDLLARVNPATGEIIGPSLYAETVWRARQMRAKSGVIGGIDWVVLRNRLQATNAKNKAAMAAKLQDLSSRIQFRQARGFGERVIYRELFSYGMTLLDLGCKGSPRKLSSMSHIAARQELRSYLSFLKLPQLAAPEAPAEPAKPAVAESIAAA</sequence>
<dbReference type="EMBL" id="JABFCX010000002">
    <property type="protein sequence ID" value="NNU15462.1"/>
    <property type="molecule type" value="Genomic_DNA"/>
</dbReference>
<protein>
    <submittedName>
        <fullName evidence="1">P-loop NTPase</fullName>
    </submittedName>
</protein>
<dbReference type="Proteomes" id="UP000536835">
    <property type="component" value="Unassembled WGS sequence"/>
</dbReference>
<accession>A0A7Y3RLC2</accession>
<dbReference type="CDD" id="cd02042">
    <property type="entry name" value="ParAB_family"/>
    <property type="match status" value="1"/>
</dbReference>
<evidence type="ECO:0000313" key="1">
    <source>
        <dbReference type="EMBL" id="NNU15462.1"/>
    </source>
</evidence>
<comment type="caution">
    <text evidence="1">The sequence shown here is derived from an EMBL/GenBank/DDBJ whole genome shotgun (WGS) entry which is preliminary data.</text>
</comment>
<keyword evidence="2" id="KW-1185">Reference proteome</keyword>
<dbReference type="Pfam" id="PF09140">
    <property type="entry name" value="MipZ"/>
    <property type="match status" value="1"/>
</dbReference>
<organism evidence="1 2">
    <name type="scientific">Parvularcula mediterranea</name>
    <dbReference type="NCBI Taxonomy" id="2732508"/>
    <lineage>
        <taxon>Bacteria</taxon>
        <taxon>Pseudomonadati</taxon>
        <taxon>Pseudomonadota</taxon>
        <taxon>Alphaproteobacteria</taxon>
        <taxon>Parvularculales</taxon>
        <taxon>Parvularculaceae</taxon>
        <taxon>Parvularcula</taxon>
    </lineage>
</organism>
<dbReference type="PANTHER" id="PTHR13696">
    <property type="entry name" value="P-LOOP CONTAINING NUCLEOSIDE TRIPHOSPHATE HYDROLASE"/>
    <property type="match status" value="1"/>
</dbReference>
<dbReference type="InterPro" id="IPR027417">
    <property type="entry name" value="P-loop_NTPase"/>
</dbReference>
<reference evidence="1 2" key="1">
    <citation type="submission" date="2020-05" db="EMBL/GenBank/DDBJ databases">
        <title>Parvularcula mediterraneae sp. nov., isolated from polypropylene straw from shallow seawater of the seashore of Laganas in Zakynthos island, Greece.</title>
        <authorList>
            <person name="Szabo I."/>
            <person name="Al-Omari J."/>
            <person name="Rado J."/>
            <person name="Szerdahelyi G.S."/>
        </authorList>
    </citation>
    <scope>NUCLEOTIDE SEQUENCE [LARGE SCALE GENOMIC DNA]</scope>
    <source>
        <strain evidence="1 2">ZS-1/3</strain>
    </source>
</reference>